<reference evidence="4" key="2">
    <citation type="submission" date="2020-10" db="UniProtKB">
        <authorList>
            <consortium name="WormBaseParasite"/>
        </authorList>
    </citation>
    <scope>IDENTIFICATION</scope>
</reference>
<sequence length="152" mass="16648">MPLQCNFLVFAAVVCFAHGEVKQKLCKNATVSFEGDELIIKVDNPQDEAFVQCFGSTPDVTYHSRLQGYGRIVVNSFGRTVTFKLNRHAKLTGRAGPLQISKNHVVFESDGTINVLVVAMPNEVTVSLPNAKHPAARRTASTPVKRLPTTKP</sequence>
<feature type="chain" id="PRO_5028918966" evidence="2">
    <location>
        <begin position="20"/>
        <end position="152"/>
    </location>
</feature>
<dbReference type="WBParaSite" id="Pan_g6453.t1">
    <property type="protein sequence ID" value="Pan_g6453.t1"/>
    <property type="gene ID" value="Pan_g6453"/>
</dbReference>
<evidence type="ECO:0000256" key="1">
    <source>
        <dbReference type="SAM" id="MobiDB-lite"/>
    </source>
</evidence>
<reference evidence="3" key="1">
    <citation type="journal article" date="2013" name="Genetics">
        <title>The draft genome and transcriptome of Panagrellus redivivus are shaped by the harsh demands of a free-living lifestyle.</title>
        <authorList>
            <person name="Srinivasan J."/>
            <person name="Dillman A.R."/>
            <person name="Macchietto M.G."/>
            <person name="Heikkinen L."/>
            <person name="Lakso M."/>
            <person name="Fracchia K.M."/>
            <person name="Antoshechkin I."/>
            <person name="Mortazavi A."/>
            <person name="Wong G."/>
            <person name="Sternberg P.W."/>
        </authorList>
    </citation>
    <scope>NUCLEOTIDE SEQUENCE [LARGE SCALE GENOMIC DNA]</scope>
    <source>
        <strain evidence="3">MT8872</strain>
    </source>
</reference>
<keyword evidence="2" id="KW-0732">Signal</keyword>
<name>A0A7E4W4J3_PANRE</name>
<feature type="signal peptide" evidence="2">
    <location>
        <begin position="1"/>
        <end position="19"/>
    </location>
</feature>
<dbReference type="AlphaFoldDB" id="A0A7E4W4J3"/>
<proteinExistence type="predicted"/>
<accession>A0A7E4W4J3</accession>
<dbReference type="Proteomes" id="UP000492821">
    <property type="component" value="Unassembled WGS sequence"/>
</dbReference>
<feature type="region of interest" description="Disordered" evidence="1">
    <location>
        <begin position="129"/>
        <end position="152"/>
    </location>
</feature>
<evidence type="ECO:0000256" key="2">
    <source>
        <dbReference type="SAM" id="SignalP"/>
    </source>
</evidence>
<evidence type="ECO:0000313" key="4">
    <source>
        <dbReference type="WBParaSite" id="Pan_g6453.t1"/>
    </source>
</evidence>
<evidence type="ECO:0000313" key="3">
    <source>
        <dbReference type="Proteomes" id="UP000492821"/>
    </source>
</evidence>
<organism evidence="3 4">
    <name type="scientific">Panagrellus redivivus</name>
    <name type="common">Microworm</name>
    <dbReference type="NCBI Taxonomy" id="6233"/>
    <lineage>
        <taxon>Eukaryota</taxon>
        <taxon>Metazoa</taxon>
        <taxon>Ecdysozoa</taxon>
        <taxon>Nematoda</taxon>
        <taxon>Chromadorea</taxon>
        <taxon>Rhabditida</taxon>
        <taxon>Tylenchina</taxon>
        <taxon>Panagrolaimomorpha</taxon>
        <taxon>Panagrolaimoidea</taxon>
        <taxon>Panagrolaimidae</taxon>
        <taxon>Panagrellus</taxon>
    </lineage>
</organism>
<keyword evidence="3" id="KW-1185">Reference proteome</keyword>
<protein>
    <submittedName>
        <fullName evidence="4">Galectin</fullName>
    </submittedName>
</protein>